<reference evidence="3" key="1">
    <citation type="journal article" date="2013" name="Nat. Genet.">
        <title>The draft genomes of soft-shell turtle and green sea turtle yield insights into the development and evolution of the turtle-specific body plan.</title>
        <authorList>
            <person name="Wang Z."/>
            <person name="Pascual-Anaya J."/>
            <person name="Zadissa A."/>
            <person name="Li W."/>
            <person name="Niimura Y."/>
            <person name="Huang Z."/>
            <person name="Li C."/>
            <person name="White S."/>
            <person name="Xiong Z."/>
            <person name="Fang D."/>
            <person name="Wang B."/>
            <person name="Ming Y."/>
            <person name="Chen Y."/>
            <person name="Zheng Y."/>
            <person name="Kuraku S."/>
            <person name="Pignatelli M."/>
            <person name="Herrero J."/>
            <person name="Beal K."/>
            <person name="Nozawa M."/>
            <person name="Li Q."/>
            <person name="Wang J."/>
            <person name="Zhang H."/>
            <person name="Yu L."/>
            <person name="Shigenobu S."/>
            <person name="Wang J."/>
            <person name="Liu J."/>
            <person name="Flicek P."/>
            <person name="Searle S."/>
            <person name="Wang J."/>
            <person name="Kuratani S."/>
            <person name="Yin Y."/>
            <person name="Aken B."/>
            <person name="Zhang G."/>
            <person name="Irie N."/>
        </authorList>
    </citation>
    <scope>NUCLEOTIDE SEQUENCE [LARGE SCALE GENOMIC DNA]</scope>
</reference>
<dbReference type="AlphaFoldDB" id="M7AV66"/>
<keyword evidence="3" id="KW-1185">Reference proteome</keyword>
<accession>M7AV66</accession>
<dbReference type="Proteomes" id="UP000031443">
    <property type="component" value="Unassembled WGS sequence"/>
</dbReference>
<evidence type="ECO:0000313" key="2">
    <source>
        <dbReference type="EMBL" id="EMP29336.1"/>
    </source>
</evidence>
<gene>
    <name evidence="2" type="ORF">UY3_13544</name>
</gene>
<keyword evidence="1" id="KW-0732">Signal</keyword>
<name>M7AV66_CHEMY</name>
<proteinExistence type="predicted"/>
<sequence length="71" mass="7437">MAWYVIATLTSAVLPAELGPQSAAITLRSPSSEGSGAERLFGNRKGQKMIMLLYSSGSYCGLGDGPDNKTL</sequence>
<evidence type="ECO:0000313" key="3">
    <source>
        <dbReference type="Proteomes" id="UP000031443"/>
    </source>
</evidence>
<feature type="signal peptide" evidence="1">
    <location>
        <begin position="1"/>
        <end position="15"/>
    </location>
</feature>
<dbReference type="EMBL" id="KB557013">
    <property type="protein sequence ID" value="EMP29336.1"/>
    <property type="molecule type" value="Genomic_DNA"/>
</dbReference>
<protein>
    <submittedName>
        <fullName evidence="2">Uncharacterized protein</fullName>
    </submittedName>
</protein>
<evidence type="ECO:0000256" key="1">
    <source>
        <dbReference type="SAM" id="SignalP"/>
    </source>
</evidence>
<organism evidence="2 3">
    <name type="scientific">Chelonia mydas</name>
    <name type="common">Green sea-turtle</name>
    <name type="synonym">Chelonia agassizi</name>
    <dbReference type="NCBI Taxonomy" id="8469"/>
    <lineage>
        <taxon>Eukaryota</taxon>
        <taxon>Metazoa</taxon>
        <taxon>Chordata</taxon>
        <taxon>Craniata</taxon>
        <taxon>Vertebrata</taxon>
        <taxon>Euteleostomi</taxon>
        <taxon>Archelosauria</taxon>
        <taxon>Testudinata</taxon>
        <taxon>Testudines</taxon>
        <taxon>Cryptodira</taxon>
        <taxon>Durocryptodira</taxon>
        <taxon>Americhelydia</taxon>
        <taxon>Chelonioidea</taxon>
        <taxon>Cheloniidae</taxon>
        <taxon>Chelonia</taxon>
    </lineage>
</organism>
<feature type="chain" id="PRO_5012452335" evidence="1">
    <location>
        <begin position="16"/>
        <end position="71"/>
    </location>
</feature>